<evidence type="ECO:0000313" key="2">
    <source>
        <dbReference type="Proteomes" id="UP000735302"/>
    </source>
</evidence>
<reference evidence="1 2" key="1">
    <citation type="journal article" date="2021" name="Elife">
        <title>Chloroplast acquisition without the gene transfer in kleptoplastic sea slugs, Plakobranchus ocellatus.</title>
        <authorList>
            <person name="Maeda T."/>
            <person name="Takahashi S."/>
            <person name="Yoshida T."/>
            <person name="Shimamura S."/>
            <person name="Takaki Y."/>
            <person name="Nagai Y."/>
            <person name="Toyoda A."/>
            <person name="Suzuki Y."/>
            <person name="Arimoto A."/>
            <person name="Ishii H."/>
            <person name="Satoh N."/>
            <person name="Nishiyama T."/>
            <person name="Hasebe M."/>
            <person name="Maruyama T."/>
            <person name="Minagawa J."/>
            <person name="Obokata J."/>
            <person name="Shigenobu S."/>
        </authorList>
    </citation>
    <scope>NUCLEOTIDE SEQUENCE [LARGE SCALE GENOMIC DNA]</scope>
</reference>
<gene>
    <name evidence="1" type="ORF">PoB_001204500</name>
</gene>
<evidence type="ECO:0000313" key="1">
    <source>
        <dbReference type="EMBL" id="GFN85539.1"/>
    </source>
</evidence>
<dbReference type="EMBL" id="BLXT01001417">
    <property type="protein sequence ID" value="GFN85539.1"/>
    <property type="molecule type" value="Genomic_DNA"/>
</dbReference>
<protein>
    <submittedName>
        <fullName evidence="1">Uncharacterized protein</fullName>
    </submittedName>
</protein>
<accession>A0AAV3YT02</accession>
<proteinExistence type="predicted"/>
<organism evidence="1 2">
    <name type="scientific">Plakobranchus ocellatus</name>
    <dbReference type="NCBI Taxonomy" id="259542"/>
    <lineage>
        <taxon>Eukaryota</taxon>
        <taxon>Metazoa</taxon>
        <taxon>Spiralia</taxon>
        <taxon>Lophotrochozoa</taxon>
        <taxon>Mollusca</taxon>
        <taxon>Gastropoda</taxon>
        <taxon>Heterobranchia</taxon>
        <taxon>Euthyneura</taxon>
        <taxon>Panpulmonata</taxon>
        <taxon>Sacoglossa</taxon>
        <taxon>Placobranchoidea</taxon>
        <taxon>Plakobranchidae</taxon>
        <taxon>Plakobranchus</taxon>
    </lineage>
</organism>
<comment type="caution">
    <text evidence="1">The sequence shown here is derived from an EMBL/GenBank/DDBJ whole genome shotgun (WGS) entry which is preliminary data.</text>
</comment>
<dbReference type="Proteomes" id="UP000735302">
    <property type="component" value="Unassembled WGS sequence"/>
</dbReference>
<dbReference type="AlphaFoldDB" id="A0AAV3YT02"/>
<keyword evidence="2" id="KW-1185">Reference proteome</keyword>
<name>A0AAV3YT02_9GAST</name>
<sequence length="101" mass="11338">MVVCPWITSRLNFVRKRISANGKNMFGSKQNSTKSCVSRVRVKLALFKGGNRQETRWRRAEVLECVTELGVLGSSGSTAGYLLRGLRSESQPDYDNIFLLP</sequence>